<keyword evidence="3" id="KW-1185">Reference proteome</keyword>
<dbReference type="Proteomes" id="UP000271098">
    <property type="component" value="Unassembled WGS sequence"/>
</dbReference>
<reference evidence="2 3" key="2">
    <citation type="submission" date="2018-11" db="EMBL/GenBank/DDBJ databases">
        <authorList>
            <consortium name="Pathogen Informatics"/>
        </authorList>
    </citation>
    <scope>NUCLEOTIDE SEQUENCE [LARGE SCALE GENOMIC DNA]</scope>
</reference>
<evidence type="ECO:0000313" key="4">
    <source>
        <dbReference type="WBParaSite" id="GPUH_0001061501-mRNA-1"/>
    </source>
</evidence>
<evidence type="ECO:0000256" key="1">
    <source>
        <dbReference type="SAM" id="MobiDB-lite"/>
    </source>
</evidence>
<organism evidence="4">
    <name type="scientific">Gongylonema pulchrum</name>
    <dbReference type="NCBI Taxonomy" id="637853"/>
    <lineage>
        <taxon>Eukaryota</taxon>
        <taxon>Metazoa</taxon>
        <taxon>Ecdysozoa</taxon>
        <taxon>Nematoda</taxon>
        <taxon>Chromadorea</taxon>
        <taxon>Rhabditida</taxon>
        <taxon>Spirurina</taxon>
        <taxon>Spiruromorpha</taxon>
        <taxon>Spiruroidea</taxon>
        <taxon>Gongylonematidae</taxon>
        <taxon>Gongylonema</taxon>
    </lineage>
</organism>
<accession>A0A183DPG1</accession>
<sequence>MAPRPTPPRYRDEPIHSLDQRPPTRVGPRNQRWHRDDSRDRQAPRHMGLMERSASRGRHTARRYRDHDGEQRGYVGVLDRSPSPKNTFDATQLRALLHESVECKHELPPNILFTTDKTVQEAAHNKQSDDASSPPEAH</sequence>
<feature type="region of interest" description="Disordered" evidence="1">
    <location>
        <begin position="1"/>
        <end position="86"/>
    </location>
</feature>
<protein>
    <submittedName>
        <fullName evidence="2 4">Uncharacterized protein</fullName>
    </submittedName>
</protein>
<feature type="region of interest" description="Disordered" evidence="1">
    <location>
        <begin position="117"/>
        <end position="138"/>
    </location>
</feature>
<feature type="compositionally biased region" description="Basic and acidic residues" evidence="1">
    <location>
        <begin position="9"/>
        <end position="19"/>
    </location>
</feature>
<dbReference type="WBParaSite" id="GPUH_0001061501-mRNA-1">
    <property type="protein sequence ID" value="GPUH_0001061501-mRNA-1"/>
    <property type="gene ID" value="GPUH_0001061501"/>
</dbReference>
<name>A0A183DPG1_9BILA</name>
<gene>
    <name evidence="2" type="ORF">GPUH_LOCUS10602</name>
</gene>
<dbReference type="EMBL" id="UYRT01078057">
    <property type="protein sequence ID" value="VDN17670.1"/>
    <property type="molecule type" value="Genomic_DNA"/>
</dbReference>
<proteinExistence type="predicted"/>
<evidence type="ECO:0000313" key="2">
    <source>
        <dbReference type="EMBL" id="VDN17670.1"/>
    </source>
</evidence>
<feature type="compositionally biased region" description="Basic and acidic residues" evidence="1">
    <location>
        <begin position="33"/>
        <end position="43"/>
    </location>
</feature>
<reference evidence="4" key="1">
    <citation type="submission" date="2016-06" db="UniProtKB">
        <authorList>
            <consortium name="WormBaseParasite"/>
        </authorList>
    </citation>
    <scope>IDENTIFICATION</scope>
</reference>
<dbReference type="AlphaFoldDB" id="A0A183DPG1"/>
<evidence type="ECO:0000313" key="3">
    <source>
        <dbReference type="Proteomes" id="UP000271098"/>
    </source>
</evidence>